<gene>
    <name evidence="1" type="ORF">H9630_12075</name>
</gene>
<sequence length="58" mass="6744">MRVKTFVGWSENNLDQKVNGFLEDSTLEIVDIKFAIHFFFFSAMVLYKSTAYSKDLSN</sequence>
<protein>
    <submittedName>
        <fullName evidence="1">Uncharacterized protein</fullName>
    </submittedName>
</protein>
<dbReference type="Proteomes" id="UP000658980">
    <property type="component" value="Unassembled WGS sequence"/>
</dbReference>
<proteinExistence type="predicted"/>
<accession>A0ABR8WEW0</accession>
<organism evidence="1 2">
    <name type="scientific">Planococcus wigleyi</name>
    <dbReference type="NCBI Taxonomy" id="2762216"/>
    <lineage>
        <taxon>Bacteria</taxon>
        <taxon>Bacillati</taxon>
        <taxon>Bacillota</taxon>
        <taxon>Bacilli</taxon>
        <taxon>Bacillales</taxon>
        <taxon>Caryophanaceae</taxon>
        <taxon>Planococcus</taxon>
    </lineage>
</organism>
<evidence type="ECO:0000313" key="2">
    <source>
        <dbReference type="Proteomes" id="UP000658980"/>
    </source>
</evidence>
<keyword evidence="2" id="KW-1185">Reference proteome</keyword>
<dbReference type="EMBL" id="JACSPU010000004">
    <property type="protein sequence ID" value="MBD8015555.1"/>
    <property type="molecule type" value="Genomic_DNA"/>
</dbReference>
<comment type="caution">
    <text evidence="1">The sequence shown here is derived from an EMBL/GenBank/DDBJ whole genome shotgun (WGS) entry which is preliminary data.</text>
</comment>
<reference evidence="1 2" key="1">
    <citation type="submission" date="2020-08" db="EMBL/GenBank/DDBJ databases">
        <title>A Genomic Blueprint of the Chicken Gut Microbiome.</title>
        <authorList>
            <person name="Gilroy R."/>
            <person name="Ravi A."/>
            <person name="Getino M."/>
            <person name="Pursley I."/>
            <person name="Horton D.L."/>
            <person name="Alikhan N.-F."/>
            <person name="Baker D."/>
            <person name="Gharbi K."/>
            <person name="Hall N."/>
            <person name="Watson M."/>
            <person name="Adriaenssens E.M."/>
            <person name="Foster-Nyarko E."/>
            <person name="Jarju S."/>
            <person name="Secka A."/>
            <person name="Antonio M."/>
            <person name="Oren A."/>
            <person name="Chaudhuri R."/>
            <person name="La Ragione R.M."/>
            <person name="Hildebrand F."/>
            <person name="Pallen M.J."/>
        </authorList>
    </citation>
    <scope>NUCLEOTIDE SEQUENCE [LARGE SCALE GENOMIC DNA]</scope>
    <source>
        <strain evidence="1 2">Sa1BUA13</strain>
    </source>
</reference>
<dbReference type="RefSeq" id="WP_191715741.1">
    <property type="nucleotide sequence ID" value="NZ_JACSPU010000004.1"/>
</dbReference>
<name>A0ABR8WEW0_9BACL</name>
<evidence type="ECO:0000313" key="1">
    <source>
        <dbReference type="EMBL" id="MBD8015555.1"/>
    </source>
</evidence>